<dbReference type="AlphaFoldDB" id="A0AAP0S0C9"/>
<dbReference type="Gene3D" id="3.40.50.1820">
    <property type="entry name" value="alpha/beta hydrolase"/>
    <property type="match status" value="1"/>
</dbReference>
<dbReference type="PANTHER" id="PTHR23024">
    <property type="entry name" value="ARYLACETAMIDE DEACETYLASE"/>
    <property type="match status" value="1"/>
</dbReference>
<comment type="similarity">
    <text evidence="1">Belongs to the 'GDXG' lipolytic enzyme family.</text>
</comment>
<accession>A0AAP0S0C9</accession>
<feature type="domain" description="Alpha/beta hydrolase fold-3" evidence="2">
    <location>
        <begin position="53"/>
        <end position="159"/>
    </location>
</feature>
<dbReference type="InterPro" id="IPR029058">
    <property type="entry name" value="AB_hydrolase_fold"/>
</dbReference>
<dbReference type="PANTHER" id="PTHR23024:SF551">
    <property type="entry name" value="2-HYDROXYISOFLAVANONE DEHYDRATASE-LIKE"/>
    <property type="match status" value="1"/>
</dbReference>
<dbReference type="Proteomes" id="UP001415857">
    <property type="component" value="Unassembled WGS sequence"/>
</dbReference>
<evidence type="ECO:0000259" key="2">
    <source>
        <dbReference type="Pfam" id="PF07859"/>
    </source>
</evidence>
<protein>
    <recommendedName>
        <fullName evidence="2">Alpha/beta hydrolase fold-3 domain-containing protein</fullName>
    </recommendedName>
</protein>
<comment type="caution">
    <text evidence="3">The sequence shown here is derived from an EMBL/GenBank/DDBJ whole genome shotgun (WGS) entry which is preliminary data.</text>
</comment>
<dbReference type="Pfam" id="PF07859">
    <property type="entry name" value="Abhydrolase_3"/>
    <property type="match status" value="1"/>
</dbReference>
<evidence type="ECO:0000313" key="3">
    <source>
        <dbReference type="EMBL" id="KAK9288606.1"/>
    </source>
</evidence>
<dbReference type="InterPro" id="IPR013094">
    <property type="entry name" value="AB_hydrolase_3"/>
</dbReference>
<dbReference type="EMBL" id="JBBPBK010000003">
    <property type="protein sequence ID" value="KAK9288606.1"/>
    <property type="molecule type" value="Genomic_DNA"/>
</dbReference>
<keyword evidence="4" id="KW-1185">Reference proteome</keyword>
<organism evidence="3 4">
    <name type="scientific">Liquidambar formosana</name>
    <name type="common">Formosan gum</name>
    <dbReference type="NCBI Taxonomy" id="63359"/>
    <lineage>
        <taxon>Eukaryota</taxon>
        <taxon>Viridiplantae</taxon>
        <taxon>Streptophyta</taxon>
        <taxon>Embryophyta</taxon>
        <taxon>Tracheophyta</taxon>
        <taxon>Spermatophyta</taxon>
        <taxon>Magnoliopsida</taxon>
        <taxon>eudicotyledons</taxon>
        <taxon>Gunneridae</taxon>
        <taxon>Pentapetalae</taxon>
        <taxon>Saxifragales</taxon>
        <taxon>Altingiaceae</taxon>
        <taxon>Liquidambar</taxon>
    </lineage>
</organism>
<gene>
    <name evidence="3" type="ORF">L1049_017065</name>
</gene>
<name>A0AAP0S0C9_LIQFO</name>
<evidence type="ECO:0000256" key="1">
    <source>
        <dbReference type="ARBA" id="ARBA00010515"/>
    </source>
</evidence>
<dbReference type="InterPro" id="IPR050466">
    <property type="entry name" value="Carboxylest/Gibb_receptor"/>
</dbReference>
<sequence length="195" mass="21659">MDSIAKEVDSELLPFIRVYKDGTVERLSESPHVPPLHDPQTNVSSEDITIYLTILTPLAKVLAVSVSYRLAPQRPLPIAYEDCWAALQWVCSHSAKDGVVSEPWLIDHGDFDQVFIGGDSAGANIAHNIAMRTGIEILHGGIKIEGAYLNHPFFWASDPIGLESVTEREQDLAYQLWKFVYPNSQGGIDDLLEMI</sequence>
<reference evidence="3 4" key="1">
    <citation type="journal article" date="2024" name="Plant J.">
        <title>Genome sequences and population genomics reveal climatic adaptation and genomic divergence between two closely related sweetgum species.</title>
        <authorList>
            <person name="Xu W.Q."/>
            <person name="Ren C.Q."/>
            <person name="Zhang X.Y."/>
            <person name="Comes H.P."/>
            <person name="Liu X.H."/>
            <person name="Li Y.G."/>
            <person name="Kettle C.J."/>
            <person name="Jalonen R."/>
            <person name="Gaisberger H."/>
            <person name="Ma Y.Z."/>
            <person name="Qiu Y.X."/>
        </authorList>
    </citation>
    <scope>NUCLEOTIDE SEQUENCE [LARGE SCALE GENOMIC DNA]</scope>
    <source>
        <strain evidence="3">Hangzhou</strain>
    </source>
</reference>
<dbReference type="GO" id="GO:0016787">
    <property type="term" value="F:hydrolase activity"/>
    <property type="evidence" value="ECO:0007669"/>
    <property type="project" value="InterPro"/>
</dbReference>
<proteinExistence type="inferred from homology"/>
<dbReference type="SUPFAM" id="SSF53474">
    <property type="entry name" value="alpha/beta-Hydrolases"/>
    <property type="match status" value="1"/>
</dbReference>
<evidence type="ECO:0000313" key="4">
    <source>
        <dbReference type="Proteomes" id="UP001415857"/>
    </source>
</evidence>